<dbReference type="AlphaFoldDB" id="A0A1U7LTH5"/>
<proteinExistence type="predicted"/>
<evidence type="ECO:0000313" key="3">
    <source>
        <dbReference type="Proteomes" id="UP000186594"/>
    </source>
</evidence>
<organism evidence="2 3">
    <name type="scientific">Neolecta irregularis (strain DAH-3)</name>
    <dbReference type="NCBI Taxonomy" id="1198029"/>
    <lineage>
        <taxon>Eukaryota</taxon>
        <taxon>Fungi</taxon>
        <taxon>Dikarya</taxon>
        <taxon>Ascomycota</taxon>
        <taxon>Taphrinomycotina</taxon>
        <taxon>Neolectales</taxon>
        <taxon>Neolectaceae</taxon>
        <taxon>Neolecta</taxon>
    </lineage>
</organism>
<feature type="region of interest" description="Disordered" evidence="1">
    <location>
        <begin position="121"/>
        <end position="228"/>
    </location>
</feature>
<keyword evidence="3" id="KW-1185">Reference proteome</keyword>
<evidence type="ECO:0000313" key="2">
    <source>
        <dbReference type="EMBL" id="OLL25970.1"/>
    </source>
</evidence>
<feature type="region of interest" description="Disordered" evidence="1">
    <location>
        <begin position="45"/>
        <end position="74"/>
    </location>
</feature>
<feature type="compositionally biased region" description="Acidic residues" evidence="1">
    <location>
        <begin position="168"/>
        <end position="216"/>
    </location>
</feature>
<protein>
    <recommendedName>
        <fullName evidence="4">Myb-like domain-containing protein</fullName>
    </recommendedName>
</protein>
<evidence type="ECO:0000256" key="1">
    <source>
        <dbReference type="SAM" id="MobiDB-lite"/>
    </source>
</evidence>
<name>A0A1U7LTH5_NEOID</name>
<accession>A0A1U7LTH5</accession>
<dbReference type="Proteomes" id="UP000186594">
    <property type="component" value="Unassembled WGS sequence"/>
</dbReference>
<sequence length="228" mass="24889">MASPSAHYQVGPRAPAPLLTPQLQAQALTLASRYLADFARLLNAHLPSSRKRPPDPSSPPPPKRTKRTGNTWPKEDVEKLTSLYAALGENYTAIGKHFNPARERKQVYSKLWNMGLLNKEESSKKGLPSATIIQTPSTPSAPEDTGEDSSKDDKSKVLTNGLNHDPPSEVEEEEEDGSDQEEDGDDQEDDGDDQDGDGDDQDGDGDEQEDSSDNDGDDKRSEDGEETD</sequence>
<feature type="compositionally biased region" description="Polar residues" evidence="1">
    <location>
        <begin position="131"/>
        <end position="140"/>
    </location>
</feature>
<reference evidence="2 3" key="1">
    <citation type="submission" date="2016-04" db="EMBL/GenBank/DDBJ databases">
        <title>Evolutionary innovation and constraint leading to complex multicellularity in the Ascomycota.</title>
        <authorList>
            <person name="Cisse O."/>
            <person name="Nguyen A."/>
            <person name="Hewitt D.A."/>
            <person name="Jedd G."/>
            <person name="Stajich J.E."/>
        </authorList>
    </citation>
    <scope>NUCLEOTIDE SEQUENCE [LARGE SCALE GENOMIC DNA]</scope>
    <source>
        <strain evidence="2 3">DAH-3</strain>
    </source>
</reference>
<gene>
    <name evidence="2" type="ORF">NEOLI_003215</name>
</gene>
<dbReference type="EMBL" id="LXFE01000262">
    <property type="protein sequence ID" value="OLL25970.1"/>
    <property type="molecule type" value="Genomic_DNA"/>
</dbReference>
<evidence type="ECO:0008006" key="4">
    <source>
        <dbReference type="Google" id="ProtNLM"/>
    </source>
</evidence>
<comment type="caution">
    <text evidence="2">The sequence shown here is derived from an EMBL/GenBank/DDBJ whole genome shotgun (WGS) entry which is preliminary data.</text>
</comment>